<dbReference type="KEGG" id="fpn:ABE65_011060"/>
<dbReference type="Proteomes" id="UP000076623">
    <property type="component" value="Chromosome"/>
</dbReference>
<keyword evidence="1 5" id="KW-0808">Transferase</keyword>
<dbReference type="GO" id="GO:0005737">
    <property type="term" value="C:cytoplasm"/>
    <property type="evidence" value="ECO:0007669"/>
    <property type="project" value="TreeGrafter"/>
</dbReference>
<dbReference type="InterPro" id="IPR000182">
    <property type="entry name" value="GNAT_dom"/>
</dbReference>
<dbReference type="PANTHER" id="PTHR43792">
    <property type="entry name" value="GNAT FAMILY, PUTATIVE (AFU_ORTHOLOGUE AFUA_3G00765)-RELATED-RELATED"/>
    <property type="match status" value="1"/>
</dbReference>
<accession>A0A160INY5</accession>
<dbReference type="SUPFAM" id="SSF55729">
    <property type="entry name" value="Acyl-CoA N-acyltransferases (Nat)"/>
    <property type="match status" value="1"/>
</dbReference>
<evidence type="ECO:0000313" key="6">
    <source>
        <dbReference type="Proteomes" id="UP000076623"/>
    </source>
</evidence>
<evidence type="ECO:0000259" key="4">
    <source>
        <dbReference type="PROSITE" id="PS51186"/>
    </source>
</evidence>
<dbReference type="Gene3D" id="3.40.630.30">
    <property type="match status" value="1"/>
</dbReference>
<dbReference type="InterPro" id="IPR016181">
    <property type="entry name" value="Acyl_CoA_acyltransferase"/>
</dbReference>
<feature type="domain" description="N-acetyltransferase" evidence="4">
    <location>
        <begin position="5"/>
        <end position="175"/>
    </location>
</feature>
<reference evidence="5 6" key="1">
    <citation type="submission" date="2016-04" db="EMBL/GenBank/DDBJ databases">
        <title>Complete genome sequence of Fictibacillus phosphorivorans G25-29, a strain toxic to nematodes.</title>
        <authorList>
            <person name="Zheng Z."/>
        </authorList>
    </citation>
    <scope>NUCLEOTIDE SEQUENCE [LARGE SCALE GENOMIC DNA]</scope>
    <source>
        <strain evidence="5 6">G25-29</strain>
    </source>
</reference>
<proteinExistence type="inferred from homology"/>
<name>A0A160INY5_9BACL</name>
<comment type="similarity">
    <text evidence="3">Belongs to the acetyltransferase family. RimJ subfamily.</text>
</comment>
<gene>
    <name evidence="5" type="ORF">ABE65_011060</name>
</gene>
<keyword evidence="2" id="KW-0012">Acyltransferase</keyword>
<dbReference type="Pfam" id="PF13302">
    <property type="entry name" value="Acetyltransf_3"/>
    <property type="match status" value="1"/>
</dbReference>
<evidence type="ECO:0000256" key="3">
    <source>
        <dbReference type="ARBA" id="ARBA00038502"/>
    </source>
</evidence>
<evidence type="ECO:0000256" key="1">
    <source>
        <dbReference type="ARBA" id="ARBA00022679"/>
    </source>
</evidence>
<keyword evidence="6" id="KW-1185">Reference proteome</keyword>
<organism evidence="5 6">
    <name type="scientific">Fictibacillus phosphorivorans</name>
    <dbReference type="NCBI Taxonomy" id="1221500"/>
    <lineage>
        <taxon>Bacteria</taxon>
        <taxon>Bacillati</taxon>
        <taxon>Bacillota</taxon>
        <taxon>Bacilli</taxon>
        <taxon>Bacillales</taxon>
        <taxon>Fictibacillaceae</taxon>
        <taxon>Fictibacillus</taxon>
    </lineage>
</organism>
<sequence length="180" mass="20908">MKKNIYIKLLTLNDLQALFDNETRNREFFQQYAPERDQDFYSLDGQARRITEMEERKEKGLGYSFGIFLQDTQELIGQIGLFKIERGPAQKGMVGYSLDKVHNGKGYMTQALSLLIDFAFHELKLHRIEAEVMPQNMGSIHLLLKAGFHKEGISKKNVKINGRWEDHQVLAILNEEDFDI</sequence>
<protein>
    <submittedName>
        <fullName evidence="5">Alanine acetyltransferase</fullName>
    </submittedName>
</protein>
<dbReference type="PANTHER" id="PTHR43792:SF8">
    <property type="entry name" value="[RIBOSOMAL PROTEIN US5]-ALANINE N-ACETYLTRANSFERASE"/>
    <property type="match status" value="1"/>
</dbReference>
<dbReference type="STRING" id="1221500.ABE65_011060"/>
<evidence type="ECO:0000256" key="2">
    <source>
        <dbReference type="ARBA" id="ARBA00023315"/>
    </source>
</evidence>
<dbReference type="GO" id="GO:0008999">
    <property type="term" value="F:protein-N-terminal-alanine acetyltransferase activity"/>
    <property type="evidence" value="ECO:0007669"/>
    <property type="project" value="TreeGrafter"/>
</dbReference>
<dbReference type="InterPro" id="IPR051531">
    <property type="entry name" value="N-acetyltransferase"/>
</dbReference>
<dbReference type="EMBL" id="CP015378">
    <property type="protein sequence ID" value="ANC77312.1"/>
    <property type="molecule type" value="Genomic_DNA"/>
</dbReference>
<dbReference type="PROSITE" id="PS51186">
    <property type="entry name" value="GNAT"/>
    <property type="match status" value="1"/>
</dbReference>
<dbReference type="AlphaFoldDB" id="A0A160INY5"/>
<dbReference type="RefSeq" id="WP_066394747.1">
    <property type="nucleotide sequence ID" value="NZ_CP015378.1"/>
</dbReference>
<evidence type="ECO:0000313" key="5">
    <source>
        <dbReference type="EMBL" id="ANC77312.1"/>
    </source>
</evidence>